<name>A0ABR9TZ88_9NOSO</name>
<proteinExistence type="predicted"/>
<protein>
    <submittedName>
        <fullName evidence="1">Uncharacterized protein</fullName>
    </submittedName>
</protein>
<reference evidence="1 2" key="1">
    <citation type="submission" date="2020-10" db="EMBL/GenBank/DDBJ databases">
        <authorList>
            <person name="Castelo-Branco R."/>
            <person name="Eusebio N."/>
            <person name="Adriana R."/>
            <person name="Vieira A."/>
            <person name="Brugerolle De Fraissinette N."/>
            <person name="Rezende De Castro R."/>
            <person name="Schneider M.P."/>
            <person name="Vasconcelos V."/>
            <person name="Leao P.N."/>
        </authorList>
    </citation>
    <scope>NUCLEOTIDE SEQUENCE [LARGE SCALE GENOMIC DNA]</scope>
    <source>
        <strain evidence="1 2">LEGE 07299</strain>
    </source>
</reference>
<keyword evidence="2" id="KW-1185">Reference proteome</keyword>
<evidence type="ECO:0000313" key="1">
    <source>
        <dbReference type="EMBL" id="MBE9105711.1"/>
    </source>
</evidence>
<gene>
    <name evidence="1" type="ORF">IQ229_12375</name>
</gene>
<dbReference type="RefSeq" id="WP_194044076.1">
    <property type="nucleotide sequence ID" value="NZ_JADEXF010000352.1"/>
</dbReference>
<accession>A0ABR9TZ88</accession>
<comment type="caution">
    <text evidence="1">The sequence shown here is derived from an EMBL/GenBank/DDBJ whole genome shotgun (WGS) entry which is preliminary data.</text>
</comment>
<sequence>MLNRIYGNPSSPAEEYDGDKRINMVKAIAYGQLFLAESDRKLHKYHPYSETCTRKAVAMT</sequence>
<evidence type="ECO:0000313" key="2">
    <source>
        <dbReference type="Proteomes" id="UP000647836"/>
    </source>
</evidence>
<dbReference type="EMBL" id="JADEXF010000352">
    <property type="protein sequence ID" value="MBE9105711.1"/>
    <property type="molecule type" value="Genomic_DNA"/>
</dbReference>
<organism evidence="1 2">
    <name type="scientific">Nostoc cf. edaphicum LEGE 07299</name>
    <dbReference type="NCBI Taxonomy" id="2777974"/>
    <lineage>
        <taxon>Bacteria</taxon>
        <taxon>Bacillati</taxon>
        <taxon>Cyanobacteriota</taxon>
        <taxon>Cyanophyceae</taxon>
        <taxon>Nostocales</taxon>
        <taxon>Nostocaceae</taxon>
        <taxon>Nostoc</taxon>
    </lineage>
</organism>
<dbReference type="Proteomes" id="UP000647836">
    <property type="component" value="Unassembled WGS sequence"/>
</dbReference>